<protein>
    <recommendedName>
        <fullName evidence="9">Carbohydrate kinase PfkB domain-containing protein</fullName>
    </recommendedName>
</protein>
<keyword evidence="3" id="KW-0464">Manganese</keyword>
<dbReference type="GO" id="GO:0004730">
    <property type="term" value="F:pseudouridylate synthase activity"/>
    <property type="evidence" value="ECO:0007669"/>
    <property type="project" value="InterPro"/>
</dbReference>
<evidence type="ECO:0000313" key="8">
    <source>
        <dbReference type="Proteomes" id="UP000235371"/>
    </source>
</evidence>
<evidence type="ECO:0008006" key="9">
    <source>
        <dbReference type="Google" id="ProtNLM"/>
    </source>
</evidence>
<dbReference type="RefSeq" id="XP_024737502.1">
    <property type="nucleotide sequence ID" value="XM_024883004.1"/>
</dbReference>
<dbReference type="InParanoid" id="A0A2J6TCB0"/>
<evidence type="ECO:0000256" key="5">
    <source>
        <dbReference type="ARBA" id="ARBA00023295"/>
    </source>
</evidence>
<reference evidence="7 8" key="1">
    <citation type="submission" date="2016-04" db="EMBL/GenBank/DDBJ databases">
        <title>A degradative enzymes factory behind the ericoid mycorrhizal symbiosis.</title>
        <authorList>
            <consortium name="DOE Joint Genome Institute"/>
            <person name="Martino E."/>
            <person name="Morin E."/>
            <person name="Grelet G."/>
            <person name="Kuo A."/>
            <person name="Kohler A."/>
            <person name="Daghino S."/>
            <person name="Barry K."/>
            <person name="Choi C."/>
            <person name="Cichocki N."/>
            <person name="Clum A."/>
            <person name="Copeland A."/>
            <person name="Hainaut M."/>
            <person name="Haridas S."/>
            <person name="Labutti K."/>
            <person name="Lindquist E."/>
            <person name="Lipzen A."/>
            <person name="Khouja H.-R."/>
            <person name="Murat C."/>
            <person name="Ohm R."/>
            <person name="Olson A."/>
            <person name="Spatafora J."/>
            <person name="Veneault-Fourrey C."/>
            <person name="Henrissat B."/>
            <person name="Grigoriev I."/>
            <person name="Martin F."/>
            <person name="Perotto S."/>
        </authorList>
    </citation>
    <scope>NUCLEOTIDE SEQUENCE [LARGE SCALE GENOMIC DNA]</scope>
    <source>
        <strain evidence="7 8">E</strain>
    </source>
</reference>
<dbReference type="GO" id="GO:0046872">
    <property type="term" value="F:metal ion binding"/>
    <property type="evidence" value="ECO:0007669"/>
    <property type="project" value="UniProtKB-KW"/>
</dbReference>
<dbReference type="Pfam" id="PF04227">
    <property type="entry name" value="Indigoidine_A"/>
    <property type="match status" value="1"/>
</dbReference>
<dbReference type="InterPro" id="IPR022830">
    <property type="entry name" value="Indigdn_synthA-like"/>
</dbReference>
<dbReference type="OrthoDB" id="198885at2759"/>
<dbReference type="InterPro" id="IPR007342">
    <property type="entry name" value="PsuG"/>
</dbReference>
<dbReference type="Gene3D" id="3.40.1190.20">
    <property type="match status" value="1"/>
</dbReference>
<evidence type="ECO:0000256" key="4">
    <source>
        <dbReference type="ARBA" id="ARBA00023239"/>
    </source>
</evidence>
<accession>A0A2J6TCB0</accession>
<dbReference type="InterPro" id="IPR029056">
    <property type="entry name" value="Ribokinase-like"/>
</dbReference>
<keyword evidence="8" id="KW-1185">Reference proteome</keyword>
<dbReference type="GO" id="GO:0016798">
    <property type="term" value="F:hydrolase activity, acting on glycosyl bonds"/>
    <property type="evidence" value="ECO:0007669"/>
    <property type="project" value="UniProtKB-KW"/>
</dbReference>
<keyword evidence="2" id="KW-0378">Hydrolase</keyword>
<dbReference type="SUPFAM" id="SSF53613">
    <property type="entry name" value="Ribokinase-like"/>
    <property type="match status" value="1"/>
</dbReference>
<proteinExistence type="inferred from homology"/>
<organism evidence="7 8">
    <name type="scientific">Hyaloscypha bicolor E</name>
    <dbReference type="NCBI Taxonomy" id="1095630"/>
    <lineage>
        <taxon>Eukaryota</taxon>
        <taxon>Fungi</taxon>
        <taxon>Dikarya</taxon>
        <taxon>Ascomycota</taxon>
        <taxon>Pezizomycotina</taxon>
        <taxon>Leotiomycetes</taxon>
        <taxon>Helotiales</taxon>
        <taxon>Hyaloscyphaceae</taxon>
        <taxon>Hyaloscypha</taxon>
        <taxon>Hyaloscypha bicolor</taxon>
    </lineage>
</organism>
<dbReference type="AlphaFoldDB" id="A0A2J6TCB0"/>
<keyword evidence="4" id="KW-0456">Lyase</keyword>
<dbReference type="GO" id="GO:0005737">
    <property type="term" value="C:cytoplasm"/>
    <property type="evidence" value="ECO:0007669"/>
    <property type="project" value="TreeGrafter"/>
</dbReference>
<dbReference type="GeneID" id="36591081"/>
<dbReference type="Proteomes" id="UP000235371">
    <property type="component" value="Unassembled WGS sequence"/>
</dbReference>
<evidence type="ECO:0000256" key="3">
    <source>
        <dbReference type="ARBA" id="ARBA00023211"/>
    </source>
</evidence>
<feature type="region of interest" description="Disordered" evidence="6">
    <location>
        <begin position="389"/>
        <end position="417"/>
    </location>
</feature>
<dbReference type="HAMAP" id="MF_01876">
    <property type="entry name" value="PsiMP_glycosidase"/>
    <property type="match status" value="1"/>
</dbReference>
<evidence type="ECO:0000256" key="1">
    <source>
        <dbReference type="ARBA" id="ARBA00022723"/>
    </source>
</evidence>
<dbReference type="Gene3D" id="3.40.1790.10">
    <property type="entry name" value="Indigoidine synthase domain"/>
    <property type="match status" value="1"/>
</dbReference>
<sequence>MTKTLGQYFPATSATNDASIETMIGPASWQALFRLASRRKPGHIPFFTSSISRERNEARPKAWNPLKPSNQNLVFQLSTEVSRAVHNNLPVVALETTIYTHGFPYPENVALALDLEKIVRANGAIPATIGVVGGVARVGLTSKEIMTLAAGAGKPETMKVSRRDLPYILGMGVAGKKLNGGTTVSGTMLLAAKAGIKVFGTGGLGGVHRGGQDTMDISADLTELGRTHVAVISSGCKSFLDIPRTLEYLETQGVTVCTFADGRTGAIDFPAFYTRDSGSKSPMVVQDAREAAAIIFSQSMFSGSKKSGMLFANPVPEEFAMQKAEIDAAIDQAVQEAAEQGFHGHANTPFILSRIKDLTHGNSLPANRALIESNVAMAAKVAVELSKLKDSTNQDPEPNKEMAKRASMGQADVNLRRRKCDSNDETSNIEVNLRDRLAHSITGKAASKTPDIVVYGSVAMDLSCDYAPLGADAHSPPRDLPISPQMHTSNLAAISPSIGGVGCNVALAAHRAGGTTSVLLRSLVAKDLAGQTILAALETEGLYVGGIRSLPLQSINPDVKQQHRTAQYVAINDARKDLVLAMADMSIFSTPNPMAVPFMRVSPKWGVVDANWHPRMIRKISRHLKDWKSKVAYEPVSVPKSGGIFQPSGPTSDHLGLFPAHTVDLATPNQHELAAMHTAAKKWGFFESQRWWEVIDSLGIPSSGLRDRFVATTNHKMTDEGIPLQTIQLLPIIPTILTKLGADGVLLTEILKPEDPRLTDPAHAPYILSRTVNGSIEVGGLYMRLFPPVEVVDDVVSVNGVGDTFLGVLVAGLAKGLELNGGLINVAQRGAVMTLRSKESVSPQLGELTPEFDRLQQNAITEALETARDGA</sequence>
<dbReference type="SUPFAM" id="SSF110581">
    <property type="entry name" value="Indigoidine synthase A-like"/>
    <property type="match status" value="1"/>
</dbReference>
<keyword evidence="1" id="KW-0479">Metal-binding</keyword>
<evidence type="ECO:0000256" key="2">
    <source>
        <dbReference type="ARBA" id="ARBA00022801"/>
    </source>
</evidence>
<name>A0A2J6TCB0_9HELO</name>
<gene>
    <name evidence="7" type="ORF">K444DRAFT_629098</name>
</gene>
<evidence type="ECO:0000313" key="7">
    <source>
        <dbReference type="EMBL" id="PMD60598.1"/>
    </source>
</evidence>
<feature type="compositionally biased region" description="Basic and acidic residues" evidence="6">
    <location>
        <begin position="389"/>
        <end position="404"/>
    </location>
</feature>
<keyword evidence="5" id="KW-0326">Glycosidase</keyword>
<dbReference type="PANTHER" id="PTHR42909:SF1">
    <property type="entry name" value="CARBOHYDRATE KINASE PFKB DOMAIN-CONTAINING PROTEIN"/>
    <property type="match status" value="1"/>
</dbReference>
<dbReference type="PANTHER" id="PTHR42909">
    <property type="entry name" value="ZGC:136858"/>
    <property type="match status" value="1"/>
</dbReference>
<dbReference type="STRING" id="1095630.A0A2J6TCB0"/>
<dbReference type="EMBL" id="KZ613788">
    <property type="protein sequence ID" value="PMD60598.1"/>
    <property type="molecule type" value="Genomic_DNA"/>
</dbReference>
<evidence type="ECO:0000256" key="6">
    <source>
        <dbReference type="SAM" id="MobiDB-lite"/>
    </source>
</evidence>